<accession>A0A917CSP9</accession>
<keyword evidence="3" id="KW-1185">Reference proteome</keyword>
<proteinExistence type="predicted"/>
<dbReference type="Pfam" id="PF19767">
    <property type="entry name" value="DUF6254"/>
    <property type="match status" value="1"/>
</dbReference>
<dbReference type="AlphaFoldDB" id="A0A917CSP9"/>
<evidence type="ECO:0000256" key="1">
    <source>
        <dbReference type="SAM" id="MobiDB-lite"/>
    </source>
</evidence>
<dbReference type="EMBL" id="BMGR01000004">
    <property type="protein sequence ID" value="GGF98296.1"/>
    <property type="molecule type" value="Genomic_DNA"/>
</dbReference>
<feature type="region of interest" description="Disordered" evidence="1">
    <location>
        <begin position="1"/>
        <end position="48"/>
    </location>
</feature>
<evidence type="ECO:0000313" key="3">
    <source>
        <dbReference type="Proteomes" id="UP000644756"/>
    </source>
</evidence>
<evidence type="ECO:0000313" key="2">
    <source>
        <dbReference type="EMBL" id="GGF98296.1"/>
    </source>
</evidence>
<dbReference type="Proteomes" id="UP000644756">
    <property type="component" value="Unassembled WGS sequence"/>
</dbReference>
<sequence length="48" mass="5641">MSTSKRREESAWKSRKQNQQPHGKVKSLHELSQEQEADQETSTSQRKD</sequence>
<reference evidence="2" key="2">
    <citation type="submission" date="2020-09" db="EMBL/GenBank/DDBJ databases">
        <authorList>
            <person name="Sun Q."/>
            <person name="Zhou Y."/>
        </authorList>
    </citation>
    <scope>NUCLEOTIDE SEQUENCE</scope>
    <source>
        <strain evidence="2">CGMCC 1.12987</strain>
    </source>
</reference>
<comment type="caution">
    <text evidence="2">The sequence shown here is derived from an EMBL/GenBank/DDBJ whole genome shotgun (WGS) entry which is preliminary data.</text>
</comment>
<name>A0A917CSP9_9BACL</name>
<reference evidence="2" key="1">
    <citation type="journal article" date="2014" name="Int. J. Syst. Evol. Microbiol.">
        <title>Complete genome sequence of Corynebacterium casei LMG S-19264T (=DSM 44701T), isolated from a smear-ripened cheese.</title>
        <authorList>
            <consortium name="US DOE Joint Genome Institute (JGI-PGF)"/>
            <person name="Walter F."/>
            <person name="Albersmeier A."/>
            <person name="Kalinowski J."/>
            <person name="Ruckert C."/>
        </authorList>
    </citation>
    <scope>NUCLEOTIDE SEQUENCE</scope>
    <source>
        <strain evidence="2">CGMCC 1.12987</strain>
    </source>
</reference>
<organism evidence="2 3">
    <name type="scientific">Paenibacillus abyssi</name>
    <dbReference type="NCBI Taxonomy" id="1340531"/>
    <lineage>
        <taxon>Bacteria</taxon>
        <taxon>Bacillati</taxon>
        <taxon>Bacillota</taxon>
        <taxon>Bacilli</taxon>
        <taxon>Bacillales</taxon>
        <taxon>Paenibacillaceae</taxon>
        <taxon>Paenibacillus</taxon>
    </lineage>
</organism>
<gene>
    <name evidence="2" type="ORF">GCM10010916_14430</name>
</gene>
<dbReference type="InterPro" id="IPR046221">
    <property type="entry name" value="DUF6254"/>
</dbReference>
<feature type="compositionally biased region" description="Basic and acidic residues" evidence="1">
    <location>
        <begin position="1"/>
        <end position="12"/>
    </location>
</feature>
<protein>
    <submittedName>
        <fullName evidence="2">Uncharacterized protein</fullName>
    </submittedName>
</protein>
<dbReference type="RefSeq" id="WP_188530388.1">
    <property type="nucleotide sequence ID" value="NZ_BMGR01000004.1"/>
</dbReference>